<keyword evidence="4" id="KW-0408">Iron</keyword>
<dbReference type="Pfam" id="PF12345">
    <property type="entry name" value="DUF3641"/>
    <property type="match status" value="1"/>
</dbReference>
<dbReference type="AlphaFoldDB" id="A0A918RQP6"/>
<evidence type="ECO:0000256" key="3">
    <source>
        <dbReference type="ARBA" id="ARBA00022723"/>
    </source>
</evidence>
<evidence type="ECO:0000313" key="9">
    <source>
        <dbReference type="Proteomes" id="UP000614811"/>
    </source>
</evidence>
<evidence type="ECO:0000256" key="5">
    <source>
        <dbReference type="ARBA" id="ARBA00023014"/>
    </source>
</evidence>
<evidence type="ECO:0000256" key="1">
    <source>
        <dbReference type="ARBA" id="ARBA00001966"/>
    </source>
</evidence>
<feature type="domain" description="Radical SAM core" evidence="6">
    <location>
        <begin position="58"/>
        <end position="195"/>
    </location>
</feature>
<organism evidence="8 9">
    <name type="scientific">Arenicella chitinivorans</name>
    <dbReference type="NCBI Taxonomy" id="1329800"/>
    <lineage>
        <taxon>Bacteria</taxon>
        <taxon>Pseudomonadati</taxon>
        <taxon>Pseudomonadota</taxon>
        <taxon>Gammaproteobacteria</taxon>
        <taxon>Arenicellales</taxon>
        <taxon>Arenicellaceae</taxon>
        <taxon>Arenicella</taxon>
    </lineage>
</organism>
<keyword evidence="9" id="KW-1185">Reference proteome</keyword>
<gene>
    <name evidence="8" type="ORF">GCM10008090_17980</name>
</gene>
<dbReference type="PANTHER" id="PTHR43728:SF1">
    <property type="entry name" value="FE-S OXIDOREDUCTASE"/>
    <property type="match status" value="1"/>
</dbReference>
<dbReference type="SFLD" id="SFLDG01067">
    <property type="entry name" value="SPASM/twitch_domain_containing"/>
    <property type="match status" value="1"/>
</dbReference>
<dbReference type="InterPro" id="IPR024521">
    <property type="entry name" value="ArsS-like_C"/>
</dbReference>
<dbReference type="RefSeq" id="WP_189399991.1">
    <property type="nucleotide sequence ID" value="NZ_BMXA01000002.1"/>
</dbReference>
<dbReference type="InterPro" id="IPR058240">
    <property type="entry name" value="rSAM_sf"/>
</dbReference>
<accession>A0A918RQP6</accession>
<reference evidence="8" key="2">
    <citation type="submission" date="2020-09" db="EMBL/GenBank/DDBJ databases">
        <authorList>
            <person name="Sun Q."/>
            <person name="Kim S."/>
        </authorList>
    </citation>
    <scope>NUCLEOTIDE SEQUENCE</scope>
    <source>
        <strain evidence="8">KCTC 12711</strain>
    </source>
</reference>
<keyword evidence="5" id="KW-0411">Iron-sulfur</keyword>
<name>A0A918RQP6_9GAMM</name>
<sequence>MSNSVSQIQITVVDGQFVQDDIALSNEVKIPYSGPHFHSVLKQHGLNLRHSTPNELQINLGKLCNLACHHCHVDAGPKRTEIMSWEVMQRILQWADTAAIKKADLTGGAPELNPDFRKFCDALIDLGIEITSRCNITVLFEPNQSDLAQWYADRQIRLVCSLPCYTEDNVDAQRGKGVFDKSIAGLQQLNAVGYGVDPNLRLDLVYNPGGAFLPPPQDSLEADYRRMLRDKFSIEFSNLLAITNIPINRFAHALLRDQQLEPYQHLLVENFNPETVEQLMCRSLINLDWYGRIYDCDFNQMLELPMGGGKPRYLWELDVNEVAGSSIATNRHCFGCTAGAGSSCGGVLAD</sequence>
<comment type="caution">
    <text evidence="8">The sequence shown here is derived from an EMBL/GenBank/DDBJ whole genome shotgun (WGS) entry which is preliminary data.</text>
</comment>
<dbReference type="GO" id="GO:0051536">
    <property type="term" value="F:iron-sulfur cluster binding"/>
    <property type="evidence" value="ECO:0007669"/>
    <property type="project" value="UniProtKB-KW"/>
</dbReference>
<evidence type="ECO:0000256" key="4">
    <source>
        <dbReference type="ARBA" id="ARBA00023004"/>
    </source>
</evidence>
<reference evidence="8" key="1">
    <citation type="journal article" date="2014" name="Int. J. Syst. Evol. Microbiol.">
        <title>Complete genome sequence of Corynebacterium casei LMG S-19264T (=DSM 44701T), isolated from a smear-ripened cheese.</title>
        <authorList>
            <consortium name="US DOE Joint Genome Institute (JGI-PGF)"/>
            <person name="Walter F."/>
            <person name="Albersmeier A."/>
            <person name="Kalinowski J."/>
            <person name="Ruckert C."/>
        </authorList>
    </citation>
    <scope>NUCLEOTIDE SEQUENCE</scope>
    <source>
        <strain evidence="8">KCTC 12711</strain>
    </source>
</reference>
<evidence type="ECO:0000259" key="7">
    <source>
        <dbReference type="Pfam" id="PF12345"/>
    </source>
</evidence>
<dbReference type="Proteomes" id="UP000614811">
    <property type="component" value="Unassembled WGS sequence"/>
</dbReference>
<proteinExistence type="predicted"/>
<dbReference type="InterPro" id="IPR013785">
    <property type="entry name" value="Aldolase_TIM"/>
</dbReference>
<dbReference type="Gene3D" id="3.20.20.70">
    <property type="entry name" value="Aldolase class I"/>
    <property type="match status" value="1"/>
</dbReference>
<dbReference type="GO" id="GO:0046872">
    <property type="term" value="F:metal ion binding"/>
    <property type="evidence" value="ECO:0007669"/>
    <property type="project" value="UniProtKB-KW"/>
</dbReference>
<dbReference type="InterPro" id="IPR007197">
    <property type="entry name" value="rSAM"/>
</dbReference>
<dbReference type="PANTHER" id="PTHR43728">
    <property type="entry name" value="SLR0304 PROTEIN"/>
    <property type="match status" value="1"/>
</dbReference>
<dbReference type="GO" id="GO:0003824">
    <property type="term" value="F:catalytic activity"/>
    <property type="evidence" value="ECO:0007669"/>
    <property type="project" value="InterPro"/>
</dbReference>
<dbReference type="InterPro" id="IPR026351">
    <property type="entry name" value="rSAM_ArsS-like"/>
</dbReference>
<protein>
    <submittedName>
        <fullName evidence="8">Radical SAM/Cys-rich domain protein</fullName>
    </submittedName>
</protein>
<dbReference type="NCBIfam" id="TIGR04167">
    <property type="entry name" value="rSAM_SeCys"/>
    <property type="match status" value="1"/>
</dbReference>
<dbReference type="CDD" id="cd01335">
    <property type="entry name" value="Radical_SAM"/>
    <property type="match status" value="1"/>
</dbReference>
<dbReference type="SUPFAM" id="SSF102114">
    <property type="entry name" value="Radical SAM enzymes"/>
    <property type="match status" value="1"/>
</dbReference>
<dbReference type="Pfam" id="PF04055">
    <property type="entry name" value="Radical_SAM"/>
    <property type="match status" value="1"/>
</dbReference>
<comment type="cofactor">
    <cofactor evidence="1">
        <name>[4Fe-4S] cluster</name>
        <dbReference type="ChEBI" id="CHEBI:49883"/>
    </cofactor>
</comment>
<dbReference type="SFLD" id="SFLDS00029">
    <property type="entry name" value="Radical_SAM"/>
    <property type="match status" value="1"/>
</dbReference>
<evidence type="ECO:0000313" key="8">
    <source>
        <dbReference type="EMBL" id="GHA08527.1"/>
    </source>
</evidence>
<evidence type="ECO:0000259" key="6">
    <source>
        <dbReference type="Pfam" id="PF04055"/>
    </source>
</evidence>
<keyword evidence="2" id="KW-0949">S-adenosyl-L-methionine</keyword>
<feature type="domain" description="Arsenosugar biosynthesis radical SAM protein ArsS-like C-terminal" evidence="7">
    <location>
        <begin position="213"/>
        <end position="346"/>
    </location>
</feature>
<dbReference type="EMBL" id="BMXA01000002">
    <property type="protein sequence ID" value="GHA08527.1"/>
    <property type="molecule type" value="Genomic_DNA"/>
</dbReference>
<evidence type="ECO:0000256" key="2">
    <source>
        <dbReference type="ARBA" id="ARBA00022691"/>
    </source>
</evidence>
<keyword evidence="3" id="KW-0479">Metal-binding</keyword>